<reference evidence="4" key="1">
    <citation type="journal article" date="2018" name="DNA Res.">
        <title>Multiple hybrid de novo genome assembly of finger millet, an orphan allotetraploid crop.</title>
        <authorList>
            <person name="Hatakeyama M."/>
            <person name="Aluri S."/>
            <person name="Balachadran M.T."/>
            <person name="Sivarajan S.R."/>
            <person name="Patrignani A."/>
            <person name="Gruter S."/>
            <person name="Poveda L."/>
            <person name="Shimizu-Inatsugi R."/>
            <person name="Baeten J."/>
            <person name="Francoijs K.J."/>
            <person name="Nataraja K.N."/>
            <person name="Reddy Y.A.N."/>
            <person name="Phadnis S."/>
            <person name="Ravikumar R.L."/>
            <person name="Schlapbach R."/>
            <person name="Sreeman S.M."/>
            <person name="Shimizu K.K."/>
        </authorList>
    </citation>
    <scope>NUCLEOTIDE SEQUENCE</scope>
</reference>
<dbReference type="GO" id="GO:0009755">
    <property type="term" value="P:hormone-mediated signaling pathway"/>
    <property type="evidence" value="ECO:0007669"/>
    <property type="project" value="TreeGrafter"/>
</dbReference>
<sequence>MSSSSSENASAPCAGCKHLRRRCVPGCVFTPYFSSSPDDGARFAAVHGVFGASNVPKLLAELAPEERAEAVESLPPPENVLGHVRGQVAAARVELARLVGPEEAFRPFDPTEAPEARGRHGEKQPNYQKMVQAQTARERQALMMTQHSGMVFPDEHVQGQPHQIIEPQTAAADQVGKEQDIIMLQQIGASKQQPILHQQVTDAAEAAKQQQDMMMGIDRPRQNQEMALKMAGA</sequence>
<dbReference type="PANTHER" id="PTHR31529:SF64">
    <property type="entry name" value="OS02G0820500 PROTEIN"/>
    <property type="match status" value="1"/>
</dbReference>
<dbReference type="PROSITE" id="PS50891">
    <property type="entry name" value="LOB"/>
    <property type="match status" value="1"/>
</dbReference>
<comment type="similarity">
    <text evidence="1">Belongs to the LOB domain-containing protein family.</text>
</comment>
<dbReference type="Pfam" id="PF03195">
    <property type="entry name" value="LOB"/>
    <property type="match status" value="1"/>
</dbReference>
<evidence type="ECO:0000256" key="1">
    <source>
        <dbReference type="ARBA" id="ARBA00005474"/>
    </source>
</evidence>
<dbReference type="GO" id="GO:0005634">
    <property type="term" value="C:nucleus"/>
    <property type="evidence" value="ECO:0007669"/>
    <property type="project" value="TreeGrafter"/>
</dbReference>
<feature type="region of interest" description="Disordered" evidence="2">
    <location>
        <begin position="105"/>
        <end position="125"/>
    </location>
</feature>
<protein>
    <recommendedName>
        <fullName evidence="3">LOB domain-containing protein</fullName>
    </recommendedName>
</protein>
<evidence type="ECO:0000259" key="3">
    <source>
        <dbReference type="PROSITE" id="PS50891"/>
    </source>
</evidence>
<organism evidence="4 5">
    <name type="scientific">Eleusine coracana subsp. coracana</name>
    <dbReference type="NCBI Taxonomy" id="191504"/>
    <lineage>
        <taxon>Eukaryota</taxon>
        <taxon>Viridiplantae</taxon>
        <taxon>Streptophyta</taxon>
        <taxon>Embryophyta</taxon>
        <taxon>Tracheophyta</taxon>
        <taxon>Spermatophyta</taxon>
        <taxon>Magnoliopsida</taxon>
        <taxon>Liliopsida</taxon>
        <taxon>Poales</taxon>
        <taxon>Poaceae</taxon>
        <taxon>PACMAD clade</taxon>
        <taxon>Chloridoideae</taxon>
        <taxon>Cynodonteae</taxon>
        <taxon>Eleusininae</taxon>
        <taxon>Eleusine</taxon>
    </lineage>
</organism>
<dbReference type="Proteomes" id="UP001054889">
    <property type="component" value="Unassembled WGS sequence"/>
</dbReference>
<dbReference type="AlphaFoldDB" id="A0AAV5ER23"/>
<evidence type="ECO:0000313" key="5">
    <source>
        <dbReference type="Proteomes" id="UP001054889"/>
    </source>
</evidence>
<comment type="caution">
    <text evidence="4">The sequence shown here is derived from an EMBL/GenBank/DDBJ whole genome shotgun (WGS) entry which is preliminary data.</text>
</comment>
<evidence type="ECO:0000256" key="2">
    <source>
        <dbReference type="SAM" id="MobiDB-lite"/>
    </source>
</evidence>
<dbReference type="GO" id="GO:0045893">
    <property type="term" value="P:positive regulation of DNA-templated transcription"/>
    <property type="evidence" value="ECO:0007669"/>
    <property type="project" value="TreeGrafter"/>
</dbReference>
<dbReference type="InterPro" id="IPR004883">
    <property type="entry name" value="LOB"/>
</dbReference>
<keyword evidence="5" id="KW-1185">Reference proteome</keyword>
<accession>A0AAV5ER23</accession>
<proteinExistence type="inferred from homology"/>
<name>A0AAV5ER23_ELECO</name>
<evidence type="ECO:0000313" key="4">
    <source>
        <dbReference type="EMBL" id="GJN24556.1"/>
    </source>
</evidence>
<gene>
    <name evidence="4" type="primary">gb12303</name>
    <name evidence="4" type="ORF">PR202_gb12303</name>
</gene>
<reference evidence="4" key="2">
    <citation type="submission" date="2021-12" db="EMBL/GenBank/DDBJ databases">
        <title>Resequencing data analysis of finger millet.</title>
        <authorList>
            <person name="Hatakeyama M."/>
            <person name="Aluri S."/>
            <person name="Balachadran M.T."/>
            <person name="Sivarajan S.R."/>
            <person name="Poveda L."/>
            <person name="Shimizu-Inatsugi R."/>
            <person name="Schlapbach R."/>
            <person name="Sreeman S.M."/>
            <person name="Shimizu K.K."/>
        </authorList>
    </citation>
    <scope>NUCLEOTIDE SEQUENCE</scope>
</reference>
<feature type="compositionally biased region" description="Basic and acidic residues" evidence="2">
    <location>
        <begin position="114"/>
        <end position="123"/>
    </location>
</feature>
<dbReference type="PANTHER" id="PTHR31529">
    <property type="entry name" value="LOB DOMAIN CONTAINING PROTEIN"/>
    <property type="match status" value="1"/>
</dbReference>
<feature type="domain" description="LOB" evidence="3">
    <location>
        <begin position="11"/>
        <end position="112"/>
    </location>
</feature>
<dbReference type="EMBL" id="BQKI01000077">
    <property type="protein sequence ID" value="GJN24556.1"/>
    <property type="molecule type" value="Genomic_DNA"/>
</dbReference>